<evidence type="ECO:0000313" key="3">
    <source>
        <dbReference type="EMBL" id="KAF9451843.1"/>
    </source>
</evidence>
<protein>
    <recommendedName>
        <fullName evidence="2">DUF6533 domain-containing protein</fullName>
    </recommendedName>
</protein>
<organism evidence="3 4">
    <name type="scientific">Macrolepiota fuliginosa MF-IS2</name>
    <dbReference type="NCBI Taxonomy" id="1400762"/>
    <lineage>
        <taxon>Eukaryota</taxon>
        <taxon>Fungi</taxon>
        <taxon>Dikarya</taxon>
        <taxon>Basidiomycota</taxon>
        <taxon>Agaricomycotina</taxon>
        <taxon>Agaricomycetes</taxon>
        <taxon>Agaricomycetidae</taxon>
        <taxon>Agaricales</taxon>
        <taxon>Agaricineae</taxon>
        <taxon>Agaricaceae</taxon>
        <taxon>Macrolepiota</taxon>
    </lineage>
</organism>
<feature type="transmembrane region" description="Helical" evidence="1">
    <location>
        <begin position="77"/>
        <end position="98"/>
    </location>
</feature>
<keyword evidence="1" id="KW-1133">Transmembrane helix</keyword>
<keyword evidence="1" id="KW-0472">Membrane</keyword>
<dbReference type="EMBL" id="MU151079">
    <property type="protein sequence ID" value="KAF9451843.1"/>
    <property type="molecule type" value="Genomic_DNA"/>
</dbReference>
<evidence type="ECO:0000259" key="2">
    <source>
        <dbReference type="Pfam" id="PF20151"/>
    </source>
</evidence>
<gene>
    <name evidence="3" type="ORF">P691DRAFT_772798</name>
</gene>
<feature type="transmembrane region" description="Helical" evidence="1">
    <location>
        <begin position="290"/>
        <end position="307"/>
    </location>
</feature>
<comment type="caution">
    <text evidence="3">The sequence shown here is derived from an EMBL/GenBank/DDBJ whole genome shotgun (WGS) entry which is preliminary data.</text>
</comment>
<dbReference type="OrthoDB" id="2952413at2759"/>
<feature type="transmembrane region" description="Helical" evidence="1">
    <location>
        <begin position="252"/>
        <end position="278"/>
    </location>
</feature>
<dbReference type="InterPro" id="IPR045340">
    <property type="entry name" value="DUF6533"/>
</dbReference>
<reference evidence="3" key="1">
    <citation type="submission" date="2020-11" db="EMBL/GenBank/DDBJ databases">
        <authorList>
            <consortium name="DOE Joint Genome Institute"/>
            <person name="Ahrendt S."/>
            <person name="Riley R."/>
            <person name="Andreopoulos W."/>
            <person name="Labutti K."/>
            <person name="Pangilinan J."/>
            <person name="Ruiz-Duenas F.J."/>
            <person name="Barrasa J.M."/>
            <person name="Sanchez-Garcia M."/>
            <person name="Camarero S."/>
            <person name="Miyauchi S."/>
            <person name="Serrano A."/>
            <person name="Linde D."/>
            <person name="Babiker R."/>
            <person name="Drula E."/>
            <person name="Ayuso-Fernandez I."/>
            <person name="Pacheco R."/>
            <person name="Padilla G."/>
            <person name="Ferreira P."/>
            <person name="Barriuso J."/>
            <person name="Kellner H."/>
            <person name="Castanera R."/>
            <person name="Alfaro M."/>
            <person name="Ramirez L."/>
            <person name="Pisabarro A.G."/>
            <person name="Kuo A."/>
            <person name="Tritt A."/>
            <person name="Lipzen A."/>
            <person name="He G."/>
            <person name="Yan M."/>
            <person name="Ng V."/>
            <person name="Cullen D."/>
            <person name="Martin F."/>
            <person name="Rosso M.-N."/>
            <person name="Henrissat B."/>
            <person name="Hibbett D."/>
            <person name="Martinez A.T."/>
            <person name="Grigoriev I.V."/>
        </authorList>
    </citation>
    <scope>NUCLEOTIDE SEQUENCE</scope>
    <source>
        <strain evidence="3">MF-IS2</strain>
    </source>
</reference>
<feature type="transmembrane region" description="Helical" evidence="1">
    <location>
        <begin position="213"/>
        <end position="231"/>
    </location>
</feature>
<feature type="transmembrane region" description="Helical" evidence="1">
    <location>
        <begin position="118"/>
        <end position="140"/>
    </location>
</feature>
<proteinExistence type="predicted"/>
<feature type="domain" description="DUF6533" evidence="2">
    <location>
        <begin position="46"/>
        <end position="90"/>
    </location>
</feature>
<keyword evidence="4" id="KW-1185">Reference proteome</keyword>
<evidence type="ECO:0000256" key="1">
    <source>
        <dbReference type="SAM" id="Phobius"/>
    </source>
</evidence>
<name>A0A9P5XJ61_9AGAR</name>
<dbReference type="AlphaFoldDB" id="A0A9P5XJ61"/>
<evidence type="ECO:0000313" key="4">
    <source>
        <dbReference type="Proteomes" id="UP000807342"/>
    </source>
</evidence>
<feature type="transmembrane region" description="Helical" evidence="1">
    <location>
        <begin position="48"/>
        <end position="65"/>
    </location>
</feature>
<keyword evidence="1" id="KW-0812">Transmembrane</keyword>
<accession>A0A9P5XJ61</accession>
<sequence length="365" mass="41670">MKRLHRYIMAGGLKKCIPLLLADMSIEGFSQAEIVSAVADTQPVTYTYTAAIALVVYDSLILLRREVNYIYRGSHSLIKWIYVLVRASGLLIFLINFFKSQAHNSFVKTDDEIRCWVRQWVAGFFFQIVYTAIIKTLLVLRLRALYRNKKEVTIVLCFTTIVELLSTTYAYIMTGLNMQQYVRSPAPVPGCPTQPTNQLHHFRAPTVVWGTRLMSNSLELVFLFIGLYHSLKETDHSFYRGWKRLKQLAPTLYVFYRDGTIFYIPIFALSLFGFISAFTTISERITCANWEAWLAVVYYVSGTRLILNIRSTKFKFTTSMMTQQMSTLAFDSAGSDSEDSSIDTPETGSTVVLDISQEKTYSVTA</sequence>
<dbReference type="Pfam" id="PF20151">
    <property type="entry name" value="DUF6533"/>
    <property type="match status" value="1"/>
</dbReference>
<feature type="transmembrane region" description="Helical" evidence="1">
    <location>
        <begin position="152"/>
        <end position="172"/>
    </location>
</feature>
<dbReference type="Proteomes" id="UP000807342">
    <property type="component" value="Unassembled WGS sequence"/>
</dbReference>